<evidence type="ECO:0000256" key="3">
    <source>
        <dbReference type="ARBA" id="ARBA00022723"/>
    </source>
</evidence>
<feature type="compositionally biased region" description="Basic and acidic residues" evidence="12">
    <location>
        <begin position="413"/>
        <end position="423"/>
    </location>
</feature>
<dbReference type="PROSITE" id="PS50157">
    <property type="entry name" value="ZINC_FINGER_C2H2_2"/>
    <property type="match status" value="10"/>
</dbReference>
<feature type="compositionally biased region" description="Basic and acidic residues" evidence="12">
    <location>
        <begin position="196"/>
        <end position="214"/>
    </location>
</feature>
<keyword evidence="5 11" id="KW-0863">Zinc-finger</keyword>
<dbReference type="GO" id="GO:0008270">
    <property type="term" value="F:zinc ion binding"/>
    <property type="evidence" value="ECO:0007669"/>
    <property type="project" value="UniProtKB-KW"/>
</dbReference>
<dbReference type="EMBL" id="NHOQ01000034">
    <property type="protein sequence ID" value="PWA33490.1"/>
    <property type="molecule type" value="Genomic_DNA"/>
</dbReference>
<feature type="compositionally biased region" description="Basic and acidic residues" evidence="12">
    <location>
        <begin position="436"/>
        <end position="450"/>
    </location>
</feature>
<keyword evidence="6" id="KW-0862">Zinc</keyword>
<dbReference type="Proteomes" id="UP000250572">
    <property type="component" value="Unassembled WGS sequence"/>
</dbReference>
<dbReference type="PANTHER" id="PTHR24393:SF15">
    <property type="entry name" value="IP01243P-RELATED"/>
    <property type="match status" value="1"/>
</dbReference>
<sequence length="1209" mass="135435">MDNECRIAENWPKKEGKALFPYATPCLGHCYTAESFQTASEREPDYTTINDDAIACLSSSYKHKANNYLLFAMGTKMSFGKGSGDQNTGSDLTSASSPCSFVHAPSDCKQTPGSERCGEDMSATDPNRSAPRASEHMESDVHTSSTTADLKCQPSEDASSQMGMDSGPQLTSVNSPAYRKRAKRRRGRHVKGKQTLTEEKKDSEAASCDTDQHKDVSTTIALSTASVNHITGDSDRHIISGSSLDEKSGSDAVLSDKVDGEVTLQVRRRRGRPKKSESTTSHQTALKMPTPRQSNNLGWTLRSRGEQHSSTENGNSDSNTDIRITEGTSTDDSNPIYNHGIRRRRRTKPLVNENVPAKVAKLDEAVEGSPVLSSEAGVAETAKQVENSADKQETDENSNADEPLVQELQSFPEPEKSPGEDLNRLNLVDPSQAESPDIKKSLRTNGREESQLQIPNSSDHPVNTDVQKAETAGMALESSSEKTLQPITVKSENIEIEVNALPPVSENHASQNNADTSVTLLNRAHTVYRCKKGGKRKRRVFKASTSNNHVEKQEAAPEVEQKPDCGNVKTEANSDANDIIYVKKGGKNMLKCGYCGRLFKFLSQLIVHQRIHTGERPFKCAECGKGFTKNSNLNLHLKMHLKNNMYQKCQLCKIRVSISQFAAHMETHTQGVNEPDLMYSHRGIENLSQPRSNKSAQEIQKESAEKKSSKTCQYCGKTFPFQSALKRHIRIHTGEKPYKCDICGRAFGQSYFLRVHELTHWTVKRYNCTRCEKSFSHYSNAKNHPCKPVSSSNDSQANRRIKPLLTYTCYICKNVFEHLQNFNNHMKEHTGTKLFRCLYCDKLFSVMSDFEAHRTRCAAERNVLSIIKEEEMMSMIRYRVPSHSTSKCNSPPRVTPSDFKPQKKQQSIVRKRRLAHLSKPLQIPVSPPVPVSYVVSKLNKLDTRSDPRKYLCPSCGRQFRHMGRLRAHMLTHSPNQTFPCTQCGKTLGSWKKLWIHQRVHRQPSGRFTCPRCGQGFRFASSYREHMNQHPDYHWIKDRPKKVSLPYQCEQCTCSFGTLDLLFTHQLCHSSVLDLRKEPNLVLLTDAHSSQSRAKIAPPSECAASADRTSSVLYSPQKHPDLNPQMQPLDVDYSTHCPNRTHLIGTNKVKENGPGKPSTPLKHVNSTWTQNTIKSNKDSSDSLKCAVCGVVFPAVSDLFHHYMDHARGLV</sequence>
<feature type="region of interest" description="Disordered" evidence="12">
    <location>
        <begin position="882"/>
        <end position="903"/>
    </location>
</feature>
<name>A0A315WCF7_GAMAF</name>
<feature type="domain" description="C2H2-type" evidence="13">
    <location>
        <begin position="1007"/>
        <end position="1029"/>
    </location>
</feature>
<feature type="domain" description="C2H2-type" evidence="13">
    <location>
        <begin position="766"/>
        <end position="784"/>
    </location>
</feature>
<feature type="domain" description="C2H2-type" evidence="13">
    <location>
        <begin position="950"/>
        <end position="977"/>
    </location>
</feature>
<keyword evidence="4" id="KW-0677">Repeat</keyword>
<feature type="domain" description="C2H2-type" evidence="13">
    <location>
        <begin position="738"/>
        <end position="765"/>
    </location>
</feature>
<keyword evidence="3" id="KW-0479">Metal-binding</keyword>
<evidence type="ECO:0000259" key="13">
    <source>
        <dbReference type="PROSITE" id="PS50157"/>
    </source>
</evidence>
<dbReference type="InterPro" id="IPR013087">
    <property type="entry name" value="Znf_C2H2_type"/>
</dbReference>
<evidence type="ECO:0000256" key="1">
    <source>
        <dbReference type="ARBA" id="ARBA00004123"/>
    </source>
</evidence>
<evidence type="ECO:0000256" key="6">
    <source>
        <dbReference type="ARBA" id="ARBA00022833"/>
    </source>
</evidence>
<dbReference type="Pfam" id="PF00096">
    <property type="entry name" value="zf-C2H2"/>
    <property type="match status" value="7"/>
</dbReference>
<dbReference type="Pfam" id="PF13912">
    <property type="entry name" value="zf-C2H2_6"/>
    <property type="match status" value="1"/>
</dbReference>
<keyword evidence="10" id="KW-0539">Nucleus</keyword>
<comment type="subcellular location">
    <subcellularLocation>
        <location evidence="1">Nucleus</location>
    </subcellularLocation>
</comment>
<evidence type="ECO:0000256" key="5">
    <source>
        <dbReference type="ARBA" id="ARBA00022771"/>
    </source>
</evidence>
<feature type="compositionally biased region" description="Basic and acidic residues" evidence="12">
    <location>
        <begin position="241"/>
        <end position="260"/>
    </location>
</feature>
<dbReference type="GO" id="GO:0005634">
    <property type="term" value="C:nucleus"/>
    <property type="evidence" value="ECO:0007669"/>
    <property type="project" value="TreeGrafter"/>
</dbReference>
<evidence type="ECO:0000256" key="10">
    <source>
        <dbReference type="ARBA" id="ARBA00023242"/>
    </source>
</evidence>
<feature type="region of interest" description="Disordered" evidence="12">
    <location>
        <begin position="103"/>
        <end position="214"/>
    </location>
</feature>
<feature type="region of interest" description="Disordered" evidence="12">
    <location>
        <begin position="1143"/>
        <end position="1163"/>
    </location>
</feature>
<dbReference type="STRING" id="33528.ENSGAFP00000005063"/>
<dbReference type="PROSITE" id="PS00028">
    <property type="entry name" value="ZINC_FINGER_C2H2_1"/>
    <property type="match status" value="10"/>
</dbReference>
<feature type="domain" description="C2H2-type" evidence="13">
    <location>
        <begin position="1046"/>
        <end position="1069"/>
    </location>
</feature>
<evidence type="ECO:0000256" key="12">
    <source>
        <dbReference type="SAM" id="MobiDB-lite"/>
    </source>
</evidence>
<keyword evidence="9" id="KW-0804">Transcription</keyword>
<dbReference type="FunFam" id="3.30.160.60:FF:002343">
    <property type="entry name" value="Zinc finger protein 33A"/>
    <property type="match status" value="1"/>
</dbReference>
<feature type="domain" description="C2H2-type" evidence="13">
    <location>
        <begin position="590"/>
        <end position="617"/>
    </location>
</feature>
<keyword evidence="7" id="KW-0805">Transcription regulation</keyword>
<reference evidence="14 15" key="1">
    <citation type="journal article" date="2018" name="G3 (Bethesda)">
        <title>A High-Quality Reference Genome for the Invasive Mosquitofish Gambusia affinis Using a Chicago Library.</title>
        <authorList>
            <person name="Hoffberg S.L."/>
            <person name="Troendle N.J."/>
            <person name="Glenn T.C."/>
            <person name="Mahmud O."/>
            <person name="Louha S."/>
            <person name="Chalopin D."/>
            <person name="Bennetzen J.L."/>
            <person name="Mauricio R."/>
        </authorList>
    </citation>
    <scope>NUCLEOTIDE SEQUENCE [LARGE SCALE GENOMIC DNA]</scope>
    <source>
        <strain evidence="14">NE01/NJP1002.9</strain>
        <tissue evidence="14">Muscle</tissue>
    </source>
</reference>
<evidence type="ECO:0000256" key="8">
    <source>
        <dbReference type="ARBA" id="ARBA00023125"/>
    </source>
</evidence>
<evidence type="ECO:0000256" key="11">
    <source>
        <dbReference type="PROSITE-ProRule" id="PRU00042"/>
    </source>
</evidence>
<dbReference type="SUPFAM" id="SSF57667">
    <property type="entry name" value="beta-beta-alpha zinc fingers"/>
    <property type="match status" value="6"/>
</dbReference>
<comment type="similarity">
    <text evidence="2">Belongs to the krueppel C2H2-type zinc-finger protein family.</text>
</comment>
<dbReference type="GO" id="GO:0001228">
    <property type="term" value="F:DNA-binding transcription activator activity, RNA polymerase II-specific"/>
    <property type="evidence" value="ECO:0007669"/>
    <property type="project" value="TreeGrafter"/>
</dbReference>
<protein>
    <recommendedName>
        <fullName evidence="13">C2H2-type domain-containing protein</fullName>
    </recommendedName>
</protein>
<dbReference type="AlphaFoldDB" id="A0A315WCF7"/>
<dbReference type="Gene3D" id="3.30.160.60">
    <property type="entry name" value="Classic Zinc Finger"/>
    <property type="match status" value="7"/>
</dbReference>
<comment type="caution">
    <text evidence="14">The sequence shown here is derived from an EMBL/GenBank/DDBJ whole genome shotgun (WGS) entry which is preliminary data.</text>
</comment>
<dbReference type="GO" id="GO:0000978">
    <property type="term" value="F:RNA polymerase II cis-regulatory region sequence-specific DNA binding"/>
    <property type="evidence" value="ECO:0007669"/>
    <property type="project" value="TreeGrafter"/>
</dbReference>
<organism evidence="14 15">
    <name type="scientific">Gambusia affinis</name>
    <name type="common">Western mosquitofish</name>
    <name type="synonym">Heterandria affinis</name>
    <dbReference type="NCBI Taxonomy" id="33528"/>
    <lineage>
        <taxon>Eukaryota</taxon>
        <taxon>Metazoa</taxon>
        <taxon>Chordata</taxon>
        <taxon>Craniata</taxon>
        <taxon>Vertebrata</taxon>
        <taxon>Euteleostomi</taxon>
        <taxon>Actinopterygii</taxon>
        <taxon>Neopterygii</taxon>
        <taxon>Teleostei</taxon>
        <taxon>Neoteleostei</taxon>
        <taxon>Acanthomorphata</taxon>
        <taxon>Ovalentaria</taxon>
        <taxon>Atherinomorphae</taxon>
        <taxon>Cyprinodontiformes</taxon>
        <taxon>Poeciliidae</taxon>
        <taxon>Poeciliinae</taxon>
        <taxon>Gambusia</taxon>
    </lineage>
</organism>
<accession>A0A315WCF7</accession>
<feature type="region of interest" description="Disordered" evidence="12">
    <location>
        <begin position="241"/>
        <end position="352"/>
    </location>
</feature>
<evidence type="ECO:0000256" key="7">
    <source>
        <dbReference type="ARBA" id="ARBA00023015"/>
    </source>
</evidence>
<feature type="domain" description="C2H2-type" evidence="13">
    <location>
        <begin position="807"/>
        <end position="834"/>
    </location>
</feature>
<feature type="compositionally biased region" description="Polar residues" evidence="12">
    <location>
        <begin position="451"/>
        <end position="464"/>
    </location>
</feature>
<feature type="domain" description="C2H2-type" evidence="13">
    <location>
        <begin position="618"/>
        <end position="645"/>
    </location>
</feature>
<feature type="compositionally biased region" description="Polar residues" evidence="12">
    <location>
        <begin position="156"/>
        <end position="175"/>
    </location>
</feature>
<keyword evidence="15" id="KW-1185">Reference proteome</keyword>
<dbReference type="SMART" id="SM00355">
    <property type="entry name" value="ZnF_C2H2"/>
    <property type="match status" value="12"/>
</dbReference>
<dbReference type="PANTHER" id="PTHR24393">
    <property type="entry name" value="ZINC FINGER PROTEIN"/>
    <property type="match status" value="1"/>
</dbReference>
<evidence type="ECO:0000256" key="2">
    <source>
        <dbReference type="ARBA" id="ARBA00006991"/>
    </source>
</evidence>
<feature type="compositionally biased region" description="Basic residues" evidence="12">
    <location>
        <begin position="178"/>
        <end position="192"/>
    </location>
</feature>
<keyword evidence="8" id="KW-0238">DNA-binding</keyword>
<dbReference type="InterPro" id="IPR036236">
    <property type="entry name" value="Znf_C2H2_sf"/>
</dbReference>
<dbReference type="FunFam" id="3.30.160.60:FF:000176">
    <property type="entry name" value="zinc finger protein 70"/>
    <property type="match status" value="1"/>
</dbReference>
<feature type="region of interest" description="Disordered" evidence="12">
    <location>
        <begin position="366"/>
        <end position="464"/>
    </location>
</feature>
<gene>
    <name evidence="14" type="ORF">CCH79_00007554</name>
</gene>
<feature type="domain" description="C2H2-type" evidence="13">
    <location>
        <begin position="978"/>
        <end position="1005"/>
    </location>
</feature>
<evidence type="ECO:0000313" key="15">
    <source>
        <dbReference type="Proteomes" id="UP000250572"/>
    </source>
</evidence>
<evidence type="ECO:0000313" key="14">
    <source>
        <dbReference type="EMBL" id="PWA33490.1"/>
    </source>
</evidence>
<evidence type="ECO:0000256" key="9">
    <source>
        <dbReference type="ARBA" id="ARBA00023163"/>
    </source>
</evidence>
<proteinExistence type="inferred from homology"/>
<feature type="domain" description="C2H2-type" evidence="13">
    <location>
        <begin position="710"/>
        <end position="737"/>
    </location>
</feature>
<dbReference type="FunFam" id="3.30.160.60:FF:001818">
    <property type="entry name" value="GDNF-inducible zinc finger protein 1 isoform X1"/>
    <property type="match status" value="1"/>
</dbReference>
<evidence type="ECO:0000256" key="4">
    <source>
        <dbReference type="ARBA" id="ARBA00022737"/>
    </source>
</evidence>
<feature type="compositionally biased region" description="Polar residues" evidence="12">
    <location>
        <begin position="310"/>
        <end position="336"/>
    </location>
</feature>